<keyword evidence="3" id="KW-1185">Reference proteome</keyword>
<dbReference type="Pfam" id="PF13618">
    <property type="entry name" value="Gluconate_2-dh3"/>
    <property type="match status" value="1"/>
</dbReference>
<organism evidence="2 3">
    <name type="scientific">Steroidobacter agaridevorans</name>
    <dbReference type="NCBI Taxonomy" id="2695856"/>
    <lineage>
        <taxon>Bacteria</taxon>
        <taxon>Pseudomonadati</taxon>
        <taxon>Pseudomonadota</taxon>
        <taxon>Gammaproteobacteria</taxon>
        <taxon>Steroidobacterales</taxon>
        <taxon>Steroidobacteraceae</taxon>
        <taxon>Steroidobacter</taxon>
    </lineage>
</organism>
<name>A0A829YHZ6_9GAMM</name>
<sequence>MAGITGMDRRELLQRALLLVGATLLPLGDQAKADSKAESSEIGERQLALIAAVADTIIPKTDTPGAVEAGVPRTFAAMLRTWASPTRRADLIEALNRIDKLAQQQRGRRFTELNPSERHELLVAHDVAALQPAAAATGSNNAPAPVKSTVDPNYGKPKQDPPQNNASILSPQYADPAYAKLKELIVVLFYISESALTHELVYEHTPGAWRPSVPLTPETRNVGGLSVI</sequence>
<evidence type="ECO:0000313" key="2">
    <source>
        <dbReference type="EMBL" id="GFE82451.1"/>
    </source>
</evidence>
<evidence type="ECO:0000313" key="3">
    <source>
        <dbReference type="Proteomes" id="UP000445000"/>
    </source>
</evidence>
<feature type="compositionally biased region" description="Low complexity" evidence="1">
    <location>
        <begin position="134"/>
        <end position="145"/>
    </location>
</feature>
<reference evidence="3" key="1">
    <citation type="submission" date="2020-01" db="EMBL/GenBank/DDBJ databases">
        <title>'Steroidobacter agaridevorans' sp. nov., agar-degrading bacteria isolated from rhizosphere soils.</title>
        <authorList>
            <person name="Ikenaga M."/>
            <person name="Kataoka M."/>
            <person name="Murouchi A."/>
            <person name="Katsuragi S."/>
            <person name="Sakai M."/>
        </authorList>
    </citation>
    <scope>NUCLEOTIDE SEQUENCE [LARGE SCALE GENOMIC DNA]</scope>
    <source>
        <strain evidence="3">YU21-B</strain>
    </source>
</reference>
<dbReference type="InterPro" id="IPR006311">
    <property type="entry name" value="TAT_signal"/>
</dbReference>
<dbReference type="InterPro" id="IPR027056">
    <property type="entry name" value="Gluconate_2DH_su3"/>
</dbReference>
<gene>
    <name evidence="2" type="ORF">GCM10011487_44510</name>
</gene>
<dbReference type="RefSeq" id="WP_161814095.1">
    <property type="nucleotide sequence ID" value="NZ_BLJN01000004.1"/>
</dbReference>
<feature type="region of interest" description="Disordered" evidence="1">
    <location>
        <begin position="207"/>
        <end position="228"/>
    </location>
</feature>
<evidence type="ECO:0000256" key="1">
    <source>
        <dbReference type="SAM" id="MobiDB-lite"/>
    </source>
</evidence>
<comment type="caution">
    <text evidence="2">The sequence shown here is derived from an EMBL/GenBank/DDBJ whole genome shotgun (WGS) entry which is preliminary data.</text>
</comment>
<protein>
    <submittedName>
        <fullName evidence="2">Twin-arginine translocation pathway signal protein</fullName>
    </submittedName>
</protein>
<dbReference type="Proteomes" id="UP000445000">
    <property type="component" value="Unassembled WGS sequence"/>
</dbReference>
<accession>A0A829YHZ6</accession>
<feature type="region of interest" description="Disordered" evidence="1">
    <location>
        <begin position="134"/>
        <end position="169"/>
    </location>
</feature>
<dbReference type="PROSITE" id="PS51318">
    <property type="entry name" value="TAT"/>
    <property type="match status" value="1"/>
</dbReference>
<dbReference type="EMBL" id="BLJN01000004">
    <property type="protein sequence ID" value="GFE82451.1"/>
    <property type="molecule type" value="Genomic_DNA"/>
</dbReference>
<dbReference type="AlphaFoldDB" id="A0A829YHZ6"/>
<proteinExistence type="predicted"/>